<gene>
    <name evidence="1" type="ORF">BU16DRAFT_90011</name>
</gene>
<accession>A0A6A6QKF8</accession>
<dbReference type="AlphaFoldDB" id="A0A6A6QKF8"/>
<dbReference type="Proteomes" id="UP000799750">
    <property type="component" value="Unassembled WGS sequence"/>
</dbReference>
<evidence type="ECO:0000313" key="1">
    <source>
        <dbReference type="EMBL" id="KAF2492761.1"/>
    </source>
</evidence>
<keyword evidence="2" id="KW-1185">Reference proteome</keyword>
<protein>
    <submittedName>
        <fullName evidence="1">Uncharacterized protein</fullName>
    </submittedName>
</protein>
<proteinExistence type="predicted"/>
<organism evidence="1 2">
    <name type="scientific">Lophium mytilinum</name>
    <dbReference type="NCBI Taxonomy" id="390894"/>
    <lineage>
        <taxon>Eukaryota</taxon>
        <taxon>Fungi</taxon>
        <taxon>Dikarya</taxon>
        <taxon>Ascomycota</taxon>
        <taxon>Pezizomycotina</taxon>
        <taxon>Dothideomycetes</taxon>
        <taxon>Pleosporomycetidae</taxon>
        <taxon>Mytilinidiales</taxon>
        <taxon>Mytilinidiaceae</taxon>
        <taxon>Lophium</taxon>
    </lineage>
</organism>
<evidence type="ECO:0000313" key="2">
    <source>
        <dbReference type="Proteomes" id="UP000799750"/>
    </source>
</evidence>
<sequence length="97" mass="10733">MIITDEVLVITNHKFNIRPSCVCSSGTESCYLQPPDSIPVPQPRLTTPSKAGSSIPSCSISKLRIMPFEANAHQGLRTLVCLVPFRPLRALSRWRKA</sequence>
<reference evidence="1" key="1">
    <citation type="journal article" date="2020" name="Stud. Mycol.">
        <title>101 Dothideomycetes genomes: a test case for predicting lifestyles and emergence of pathogens.</title>
        <authorList>
            <person name="Haridas S."/>
            <person name="Albert R."/>
            <person name="Binder M."/>
            <person name="Bloem J."/>
            <person name="Labutti K."/>
            <person name="Salamov A."/>
            <person name="Andreopoulos B."/>
            <person name="Baker S."/>
            <person name="Barry K."/>
            <person name="Bills G."/>
            <person name="Bluhm B."/>
            <person name="Cannon C."/>
            <person name="Castanera R."/>
            <person name="Culley D."/>
            <person name="Daum C."/>
            <person name="Ezra D."/>
            <person name="Gonzalez J."/>
            <person name="Henrissat B."/>
            <person name="Kuo A."/>
            <person name="Liang C."/>
            <person name="Lipzen A."/>
            <person name="Lutzoni F."/>
            <person name="Magnuson J."/>
            <person name="Mondo S."/>
            <person name="Nolan M."/>
            <person name="Ohm R."/>
            <person name="Pangilinan J."/>
            <person name="Park H.-J."/>
            <person name="Ramirez L."/>
            <person name="Alfaro M."/>
            <person name="Sun H."/>
            <person name="Tritt A."/>
            <person name="Yoshinaga Y."/>
            <person name="Zwiers L.-H."/>
            <person name="Turgeon B."/>
            <person name="Goodwin S."/>
            <person name="Spatafora J."/>
            <person name="Crous P."/>
            <person name="Grigoriev I."/>
        </authorList>
    </citation>
    <scope>NUCLEOTIDE SEQUENCE</scope>
    <source>
        <strain evidence="1">CBS 269.34</strain>
    </source>
</reference>
<dbReference type="EMBL" id="MU004193">
    <property type="protein sequence ID" value="KAF2492761.1"/>
    <property type="molecule type" value="Genomic_DNA"/>
</dbReference>
<name>A0A6A6QKF8_9PEZI</name>